<dbReference type="Proteomes" id="UP000439903">
    <property type="component" value="Unassembled WGS sequence"/>
</dbReference>
<protein>
    <submittedName>
        <fullName evidence="1">Uncharacterized protein</fullName>
    </submittedName>
</protein>
<comment type="caution">
    <text evidence="1">The sequence shown here is derived from an EMBL/GenBank/DDBJ whole genome shotgun (WGS) entry which is preliminary data.</text>
</comment>
<proteinExistence type="predicted"/>
<gene>
    <name evidence="1" type="ORF">F8M41_004228</name>
</gene>
<organism evidence="1 2">
    <name type="scientific">Gigaspora margarita</name>
    <dbReference type="NCBI Taxonomy" id="4874"/>
    <lineage>
        <taxon>Eukaryota</taxon>
        <taxon>Fungi</taxon>
        <taxon>Fungi incertae sedis</taxon>
        <taxon>Mucoromycota</taxon>
        <taxon>Glomeromycotina</taxon>
        <taxon>Glomeromycetes</taxon>
        <taxon>Diversisporales</taxon>
        <taxon>Gigasporaceae</taxon>
        <taxon>Gigaspora</taxon>
    </lineage>
</organism>
<dbReference type="AlphaFoldDB" id="A0A8H3XAQ8"/>
<name>A0A8H3XAQ8_GIGMA</name>
<keyword evidence="2" id="KW-1185">Reference proteome</keyword>
<dbReference type="EMBL" id="WTPW01001384">
    <property type="protein sequence ID" value="KAF0438655.1"/>
    <property type="molecule type" value="Genomic_DNA"/>
</dbReference>
<accession>A0A8H3XAQ8</accession>
<reference evidence="1 2" key="1">
    <citation type="journal article" date="2019" name="Environ. Microbiol.">
        <title>At the nexus of three kingdoms: the genome of the mycorrhizal fungus Gigaspora margarita provides insights into plant, endobacterial and fungal interactions.</title>
        <authorList>
            <person name="Venice F."/>
            <person name="Ghignone S."/>
            <person name="Salvioli di Fossalunga A."/>
            <person name="Amselem J."/>
            <person name="Novero M."/>
            <person name="Xianan X."/>
            <person name="Sedzielewska Toro K."/>
            <person name="Morin E."/>
            <person name="Lipzen A."/>
            <person name="Grigoriev I.V."/>
            <person name="Henrissat B."/>
            <person name="Martin F.M."/>
            <person name="Bonfante P."/>
        </authorList>
    </citation>
    <scope>NUCLEOTIDE SEQUENCE [LARGE SCALE GENOMIC DNA]</scope>
    <source>
        <strain evidence="1 2">BEG34</strain>
    </source>
</reference>
<evidence type="ECO:0000313" key="2">
    <source>
        <dbReference type="Proteomes" id="UP000439903"/>
    </source>
</evidence>
<sequence length="97" mass="10951">MEPKLFMAYLRHIYVNNDITAIRNKDRSNIPTISPNPVEIQSPKLVLPIWHTAYVPSLNSISNSLCVIEIGKPHCLEISKVRWSQTIEIGLPISTQG</sequence>
<evidence type="ECO:0000313" key="1">
    <source>
        <dbReference type="EMBL" id="KAF0438655.1"/>
    </source>
</evidence>